<organism evidence="13 14">
    <name type="scientific">Leptidea sinapis</name>
    <dbReference type="NCBI Taxonomy" id="189913"/>
    <lineage>
        <taxon>Eukaryota</taxon>
        <taxon>Metazoa</taxon>
        <taxon>Ecdysozoa</taxon>
        <taxon>Arthropoda</taxon>
        <taxon>Hexapoda</taxon>
        <taxon>Insecta</taxon>
        <taxon>Pterygota</taxon>
        <taxon>Neoptera</taxon>
        <taxon>Endopterygota</taxon>
        <taxon>Lepidoptera</taxon>
        <taxon>Glossata</taxon>
        <taxon>Ditrysia</taxon>
        <taxon>Papilionoidea</taxon>
        <taxon>Pieridae</taxon>
        <taxon>Dismorphiinae</taxon>
        <taxon>Leptidea</taxon>
    </lineage>
</organism>
<dbReference type="GO" id="GO:0045892">
    <property type="term" value="P:negative regulation of DNA-templated transcription"/>
    <property type="evidence" value="ECO:0007669"/>
    <property type="project" value="TreeGrafter"/>
</dbReference>
<keyword evidence="10" id="KW-0469">Meiosis</keyword>
<dbReference type="GO" id="GO:0043186">
    <property type="term" value="C:P granule"/>
    <property type="evidence" value="ECO:0007669"/>
    <property type="project" value="TreeGrafter"/>
</dbReference>
<dbReference type="PANTHER" id="PTHR21358:SF4">
    <property type="entry name" value="PROTEIN MAELSTROM HOMOLOG"/>
    <property type="match status" value="1"/>
</dbReference>
<feature type="compositionally biased region" description="Low complexity" evidence="11">
    <location>
        <begin position="412"/>
        <end position="443"/>
    </location>
</feature>
<evidence type="ECO:0000256" key="7">
    <source>
        <dbReference type="ARBA" id="ARBA00023125"/>
    </source>
</evidence>
<evidence type="ECO:0000256" key="8">
    <source>
        <dbReference type="ARBA" id="ARBA00023158"/>
    </source>
</evidence>
<evidence type="ECO:0000256" key="9">
    <source>
        <dbReference type="ARBA" id="ARBA00023242"/>
    </source>
</evidence>
<proteinExistence type="inferred from homology"/>
<evidence type="ECO:0000256" key="1">
    <source>
        <dbReference type="ARBA" id="ARBA00004123"/>
    </source>
</evidence>
<comment type="subcellular location">
    <subcellularLocation>
        <location evidence="2">Cytoplasm</location>
    </subcellularLocation>
    <subcellularLocation>
        <location evidence="1">Nucleus</location>
    </subcellularLocation>
</comment>
<dbReference type="GO" id="GO:0005634">
    <property type="term" value="C:nucleus"/>
    <property type="evidence" value="ECO:0007669"/>
    <property type="project" value="UniProtKB-SubCell"/>
</dbReference>
<comment type="similarity">
    <text evidence="3">Belongs to the maelstrom family.</text>
</comment>
<dbReference type="GO" id="GO:0007140">
    <property type="term" value="P:male meiotic nuclear division"/>
    <property type="evidence" value="ECO:0007669"/>
    <property type="project" value="TreeGrafter"/>
</dbReference>
<dbReference type="GO" id="GO:0060964">
    <property type="term" value="P:regulation of miRNA-mediated gene silencing"/>
    <property type="evidence" value="ECO:0007669"/>
    <property type="project" value="InterPro"/>
</dbReference>
<evidence type="ECO:0000256" key="2">
    <source>
        <dbReference type="ARBA" id="ARBA00004496"/>
    </source>
</evidence>
<keyword evidence="4" id="KW-0217">Developmental protein</keyword>
<feature type="region of interest" description="Disordered" evidence="11">
    <location>
        <begin position="397"/>
        <end position="449"/>
    </location>
</feature>
<sequence>MPKKAVKNAFYYYMLDFKEQQRKAGQDFKNLKEVAEAAGPAWREEPVSVQTKYKHIAEKEKQKNNITARKYTSTGIPLEFIEQQNKERQDAEQRERKDIINFVTVNAISGGAQTANIYVLDVNSICELTNGEHIIGEFTMLRFNLNDGIIDLYHELLNPGSIPLGYASKVKEGCQEFSLNMPDETERRTNYLQVLANIIDYLKPRDRDEQMLPPIFTMPEKVDAVQSFIGEMCRRAGEDETLFRIYNLHYLLFSLINQIKSQPDEGFPKESLALTYLRNDLFRYTLNIGCEHHNSLDKTPDCTSSRVKRWAYMVMDSCCPVLGVDMKPGKHLPADYDIESILTYKEEKKRKAKSTVAASCNIQDMDSSVSMSTNTSVASNRSYGAACNVLPKQQRQYNPLRKPGSKEYFTAPELSESEFPSLSQSFGRGRGSGSRNNLSNNFGKLNINN</sequence>
<dbReference type="EMBL" id="FZQP02006766">
    <property type="protein sequence ID" value="VVD03398.1"/>
    <property type="molecule type" value="Genomic_DNA"/>
</dbReference>
<evidence type="ECO:0000256" key="3">
    <source>
        <dbReference type="ARBA" id="ARBA00007057"/>
    </source>
</evidence>
<dbReference type="InterPro" id="IPR036910">
    <property type="entry name" value="HMG_box_dom_sf"/>
</dbReference>
<evidence type="ECO:0000256" key="6">
    <source>
        <dbReference type="ARBA" id="ARBA00022782"/>
    </source>
</evidence>
<keyword evidence="9" id="KW-0539">Nucleus</keyword>
<dbReference type="GO" id="GO:0034587">
    <property type="term" value="P:piRNA processing"/>
    <property type="evidence" value="ECO:0007669"/>
    <property type="project" value="TreeGrafter"/>
</dbReference>
<gene>
    <name evidence="13" type="ORF">LSINAPIS_LOCUS13405</name>
</gene>
<keyword evidence="7" id="KW-0238">DNA-binding</keyword>
<keyword evidence="8" id="KW-0943">RNA-mediated gene silencing</keyword>
<feature type="domain" description="Maelstrom" evidence="12">
    <location>
        <begin position="128"/>
        <end position="336"/>
    </location>
</feature>
<dbReference type="AlphaFoldDB" id="A0A5E4R0D2"/>
<reference evidence="13 14" key="1">
    <citation type="submission" date="2017-07" db="EMBL/GenBank/DDBJ databases">
        <authorList>
            <person name="Talla V."/>
            <person name="Backstrom N."/>
        </authorList>
    </citation>
    <scope>NUCLEOTIDE SEQUENCE [LARGE SCALE GENOMIC DNA]</scope>
</reference>
<dbReference type="GO" id="GO:0043565">
    <property type="term" value="F:sequence-specific DNA binding"/>
    <property type="evidence" value="ECO:0007669"/>
    <property type="project" value="TreeGrafter"/>
</dbReference>
<keyword evidence="14" id="KW-1185">Reference proteome</keyword>
<dbReference type="InterPro" id="IPR039259">
    <property type="entry name" value="Protein_maelstrom"/>
</dbReference>
<dbReference type="OrthoDB" id="24555at2759"/>
<keyword evidence="5" id="KW-0963">Cytoplasm</keyword>
<keyword evidence="6" id="KW-0221">Differentiation</keyword>
<dbReference type="SUPFAM" id="SSF47095">
    <property type="entry name" value="HMG-box"/>
    <property type="match status" value="1"/>
</dbReference>
<dbReference type="Pfam" id="PF13017">
    <property type="entry name" value="Maelstrom"/>
    <property type="match status" value="1"/>
</dbReference>
<dbReference type="InterPro" id="IPR024970">
    <property type="entry name" value="Maelstrom"/>
</dbReference>
<evidence type="ECO:0000313" key="14">
    <source>
        <dbReference type="Proteomes" id="UP000324832"/>
    </source>
</evidence>
<dbReference type="PANTHER" id="PTHR21358">
    <property type="entry name" value="PROTEIN MAELSTROM HOMOLOG"/>
    <property type="match status" value="1"/>
</dbReference>
<evidence type="ECO:0000256" key="10">
    <source>
        <dbReference type="ARBA" id="ARBA00023254"/>
    </source>
</evidence>
<evidence type="ECO:0000256" key="5">
    <source>
        <dbReference type="ARBA" id="ARBA00022490"/>
    </source>
</evidence>
<dbReference type="GO" id="GO:0007283">
    <property type="term" value="P:spermatogenesis"/>
    <property type="evidence" value="ECO:0007669"/>
    <property type="project" value="TreeGrafter"/>
</dbReference>
<evidence type="ECO:0000256" key="4">
    <source>
        <dbReference type="ARBA" id="ARBA00022473"/>
    </source>
</evidence>
<protein>
    <recommendedName>
        <fullName evidence="12">Maelstrom domain-containing protein</fullName>
    </recommendedName>
</protein>
<accession>A0A5E4R0D2</accession>
<name>A0A5E4R0D2_9NEOP</name>
<dbReference type="GO" id="GO:0030154">
    <property type="term" value="P:cell differentiation"/>
    <property type="evidence" value="ECO:0007669"/>
    <property type="project" value="UniProtKB-KW"/>
</dbReference>
<evidence type="ECO:0000256" key="11">
    <source>
        <dbReference type="SAM" id="MobiDB-lite"/>
    </source>
</evidence>
<evidence type="ECO:0000259" key="12">
    <source>
        <dbReference type="Pfam" id="PF13017"/>
    </source>
</evidence>
<evidence type="ECO:0000313" key="13">
    <source>
        <dbReference type="EMBL" id="VVD03398.1"/>
    </source>
</evidence>
<dbReference type="Proteomes" id="UP000324832">
    <property type="component" value="Unassembled WGS sequence"/>
</dbReference>